<feature type="region of interest" description="Disordered" evidence="1">
    <location>
        <begin position="56"/>
        <end position="76"/>
    </location>
</feature>
<evidence type="ECO:0000256" key="2">
    <source>
        <dbReference type="SAM" id="Phobius"/>
    </source>
</evidence>
<dbReference type="RefSeq" id="WP_058286370.1">
    <property type="nucleotide sequence ID" value="NZ_CYSR01000022.1"/>
</dbReference>
<keyword evidence="2" id="KW-0812">Transmembrane</keyword>
<feature type="transmembrane region" description="Helical" evidence="2">
    <location>
        <begin position="32"/>
        <end position="52"/>
    </location>
</feature>
<protein>
    <submittedName>
        <fullName evidence="3">Uncharacterized protein</fullName>
    </submittedName>
</protein>
<reference evidence="3 4" key="1">
    <citation type="submission" date="2015-09" db="EMBL/GenBank/DDBJ databases">
        <authorList>
            <consortium name="Swine Surveillance"/>
        </authorList>
    </citation>
    <scope>NUCLEOTIDE SEQUENCE [LARGE SCALE GENOMIC DNA]</scope>
    <source>
        <strain evidence="3 4">CECT 8399</strain>
    </source>
</reference>
<evidence type="ECO:0000313" key="4">
    <source>
        <dbReference type="Proteomes" id="UP000051326"/>
    </source>
</evidence>
<gene>
    <name evidence="3" type="ORF">PHA8399_02408</name>
</gene>
<dbReference type="EMBL" id="CYSR01000022">
    <property type="protein sequence ID" value="CUI00281.1"/>
    <property type="molecule type" value="Genomic_DNA"/>
</dbReference>
<evidence type="ECO:0000313" key="3">
    <source>
        <dbReference type="EMBL" id="CUI00281.1"/>
    </source>
</evidence>
<organism evidence="3 4">
    <name type="scientific">Leisingera aquaemixtae</name>
    <dbReference type="NCBI Taxonomy" id="1396826"/>
    <lineage>
        <taxon>Bacteria</taxon>
        <taxon>Pseudomonadati</taxon>
        <taxon>Pseudomonadota</taxon>
        <taxon>Alphaproteobacteria</taxon>
        <taxon>Rhodobacterales</taxon>
        <taxon>Roseobacteraceae</taxon>
        <taxon>Leisingera</taxon>
    </lineage>
</organism>
<dbReference type="Proteomes" id="UP000051326">
    <property type="component" value="Unassembled WGS sequence"/>
</dbReference>
<dbReference type="AlphaFoldDB" id="A0A0P1HAT6"/>
<accession>A0A0P1HAT6</accession>
<sequence length="76" mass="8123">MAWVSSVIGAVGALGLLLAAVFLGGWPVWLAVLLYPFEAALLAFAVIASLSWRNRRSSAKASQRPDKPQGLGQRPF</sequence>
<keyword evidence="2" id="KW-1133">Transmembrane helix</keyword>
<name>A0A0P1HAT6_9RHOB</name>
<feature type="transmembrane region" description="Helical" evidence="2">
    <location>
        <begin position="7"/>
        <end position="26"/>
    </location>
</feature>
<proteinExistence type="predicted"/>
<evidence type="ECO:0000256" key="1">
    <source>
        <dbReference type="SAM" id="MobiDB-lite"/>
    </source>
</evidence>
<keyword evidence="2" id="KW-0472">Membrane</keyword>